<dbReference type="EMBL" id="BAABLP010000001">
    <property type="protein sequence ID" value="GAA4739155.1"/>
    <property type="molecule type" value="Genomic_DNA"/>
</dbReference>
<evidence type="ECO:0000256" key="6">
    <source>
        <dbReference type="SAM" id="MobiDB-lite"/>
    </source>
</evidence>
<evidence type="ECO:0000259" key="7">
    <source>
        <dbReference type="Pfam" id="PF02631"/>
    </source>
</evidence>
<organism evidence="9 10">
    <name type="scientific">Amnibacterium soli</name>
    <dbReference type="NCBI Taxonomy" id="1282736"/>
    <lineage>
        <taxon>Bacteria</taxon>
        <taxon>Bacillati</taxon>
        <taxon>Actinomycetota</taxon>
        <taxon>Actinomycetes</taxon>
        <taxon>Micrococcales</taxon>
        <taxon>Microbacteriaceae</taxon>
        <taxon>Amnibacterium</taxon>
    </lineage>
</organism>
<evidence type="ECO:0000256" key="3">
    <source>
        <dbReference type="ARBA" id="ARBA00018111"/>
    </source>
</evidence>
<sequence length="244" mass="26378">MGELLQFPGARASGDAQEEGVERRSAPSRLPREVAEQTLDDIERVAGPDARRRAEQAVGPVDQPRWTVPGVDEGSVAAPPPEPTSTRASKRAENVAIAALTRHDASEGEIRAKLVAKGLEEQDVEAELDRLRRAGLVDDAAFAVRLVDRLRERKGLGDQAIRSTLRGRLVPQAVIDAVLVEQAEDEDVAEARLLEVAEDRARRLGSLAPDVAERRLTAYLMRKGYSGSSVRTAVRAALASAGLR</sequence>
<keyword evidence="10" id="KW-1185">Reference proteome</keyword>
<dbReference type="PANTHER" id="PTHR33602:SF1">
    <property type="entry name" value="REGULATORY PROTEIN RECX FAMILY PROTEIN"/>
    <property type="match status" value="1"/>
</dbReference>
<feature type="domain" description="RecX third three-helical" evidence="8">
    <location>
        <begin position="191"/>
        <end position="233"/>
    </location>
</feature>
<protein>
    <recommendedName>
        <fullName evidence="3 5">Regulatory protein RecX</fullName>
    </recommendedName>
</protein>
<evidence type="ECO:0000256" key="5">
    <source>
        <dbReference type="HAMAP-Rule" id="MF_01114"/>
    </source>
</evidence>
<dbReference type="Pfam" id="PF02631">
    <property type="entry name" value="RecX_HTH2"/>
    <property type="match status" value="1"/>
</dbReference>
<gene>
    <name evidence="5" type="primary">recX</name>
    <name evidence="9" type="ORF">GCM10025783_07410</name>
</gene>
<dbReference type="InterPro" id="IPR003783">
    <property type="entry name" value="Regulatory_RecX"/>
</dbReference>
<evidence type="ECO:0000256" key="1">
    <source>
        <dbReference type="ARBA" id="ARBA00004496"/>
    </source>
</evidence>
<comment type="function">
    <text evidence="5">Modulates RecA activity.</text>
</comment>
<feature type="domain" description="RecX second three-helical" evidence="7">
    <location>
        <begin position="138"/>
        <end position="179"/>
    </location>
</feature>
<feature type="region of interest" description="Disordered" evidence="6">
    <location>
        <begin position="1"/>
        <end position="90"/>
    </location>
</feature>
<dbReference type="Pfam" id="PF21981">
    <property type="entry name" value="RecX_HTH3"/>
    <property type="match status" value="1"/>
</dbReference>
<evidence type="ECO:0000313" key="9">
    <source>
        <dbReference type="EMBL" id="GAA4739155.1"/>
    </source>
</evidence>
<keyword evidence="4 5" id="KW-0963">Cytoplasm</keyword>
<comment type="caution">
    <text evidence="9">The sequence shown here is derived from an EMBL/GenBank/DDBJ whole genome shotgun (WGS) entry which is preliminary data.</text>
</comment>
<dbReference type="Proteomes" id="UP001500121">
    <property type="component" value="Unassembled WGS sequence"/>
</dbReference>
<dbReference type="InterPro" id="IPR036388">
    <property type="entry name" value="WH-like_DNA-bd_sf"/>
</dbReference>
<evidence type="ECO:0000313" key="10">
    <source>
        <dbReference type="Proteomes" id="UP001500121"/>
    </source>
</evidence>
<dbReference type="InterPro" id="IPR053925">
    <property type="entry name" value="RecX_HTH_3rd"/>
</dbReference>
<comment type="subcellular location">
    <subcellularLocation>
        <location evidence="1 5">Cytoplasm</location>
    </subcellularLocation>
</comment>
<reference evidence="10" key="1">
    <citation type="journal article" date="2019" name="Int. J. Syst. Evol. Microbiol.">
        <title>The Global Catalogue of Microorganisms (GCM) 10K type strain sequencing project: providing services to taxonomists for standard genome sequencing and annotation.</title>
        <authorList>
            <consortium name="The Broad Institute Genomics Platform"/>
            <consortium name="The Broad Institute Genome Sequencing Center for Infectious Disease"/>
            <person name="Wu L."/>
            <person name="Ma J."/>
        </authorList>
    </citation>
    <scope>NUCLEOTIDE SEQUENCE [LARGE SCALE GENOMIC DNA]</scope>
    <source>
        <strain evidence="10">JCM 19015</strain>
    </source>
</reference>
<feature type="compositionally biased region" description="Basic and acidic residues" evidence="6">
    <location>
        <begin position="20"/>
        <end position="55"/>
    </location>
</feature>
<dbReference type="InterPro" id="IPR053924">
    <property type="entry name" value="RecX_HTH_2nd"/>
</dbReference>
<proteinExistence type="inferred from homology"/>
<comment type="similarity">
    <text evidence="2 5">Belongs to the RecX family.</text>
</comment>
<evidence type="ECO:0000256" key="2">
    <source>
        <dbReference type="ARBA" id="ARBA00009695"/>
    </source>
</evidence>
<accession>A0ABP8YVT9</accession>
<name>A0ABP8YVT9_9MICO</name>
<dbReference type="HAMAP" id="MF_01114">
    <property type="entry name" value="RecX"/>
    <property type="match status" value="1"/>
</dbReference>
<evidence type="ECO:0000256" key="4">
    <source>
        <dbReference type="ARBA" id="ARBA00022490"/>
    </source>
</evidence>
<evidence type="ECO:0000259" key="8">
    <source>
        <dbReference type="Pfam" id="PF21981"/>
    </source>
</evidence>
<dbReference type="Gene3D" id="1.10.10.10">
    <property type="entry name" value="Winged helix-like DNA-binding domain superfamily/Winged helix DNA-binding domain"/>
    <property type="match status" value="2"/>
</dbReference>
<dbReference type="RefSeq" id="WP_345479599.1">
    <property type="nucleotide sequence ID" value="NZ_BAABLP010000001.1"/>
</dbReference>
<dbReference type="PANTHER" id="PTHR33602">
    <property type="entry name" value="REGULATORY PROTEIN RECX FAMILY PROTEIN"/>
    <property type="match status" value="1"/>
</dbReference>